<reference evidence="2" key="1">
    <citation type="journal article" date="2020" name="Stud. Mycol.">
        <title>101 Dothideomycetes genomes: a test case for predicting lifestyles and emergence of pathogens.</title>
        <authorList>
            <person name="Haridas S."/>
            <person name="Albert R."/>
            <person name="Binder M."/>
            <person name="Bloem J."/>
            <person name="Labutti K."/>
            <person name="Salamov A."/>
            <person name="Andreopoulos B."/>
            <person name="Baker S."/>
            <person name="Barry K."/>
            <person name="Bills G."/>
            <person name="Bluhm B."/>
            <person name="Cannon C."/>
            <person name="Castanera R."/>
            <person name="Culley D."/>
            <person name="Daum C."/>
            <person name="Ezra D."/>
            <person name="Gonzalez J."/>
            <person name="Henrissat B."/>
            <person name="Kuo A."/>
            <person name="Liang C."/>
            <person name="Lipzen A."/>
            <person name="Lutzoni F."/>
            <person name="Magnuson J."/>
            <person name="Mondo S."/>
            <person name="Nolan M."/>
            <person name="Ohm R."/>
            <person name="Pangilinan J."/>
            <person name="Park H.-J."/>
            <person name="Ramirez L."/>
            <person name="Alfaro M."/>
            <person name="Sun H."/>
            <person name="Tritt A."/>
            <person name="Yoshinaga Y."/>
            <person name="Zwiers L.-H."/>
            <person name="Turgeon B."/>
            <person name="Goodwin S."/>
            <person name="Spatafora J."/>
            <person name="Crous P."/>
            <person name="Grigoriev I."/>
        </authorList>
    </citation>
    <scope>NUCLEOTIDE SEQUENCE</scope>
    <source>
        <strain evidence="2">CBS 690.94</strain>
    </source>
</reference>
<dbReference type="EMBL" id="MU001492">
    <property type="protein sequence ID" value="KAF2451415.1"/>
    <property type="molecule type" value="Genomic_DNA"/>
</dbReference>
<feature type="compositionally biased region" description="Basic and acidic residues" evidence="1">
    <location>
        <begin position="609"/>
        <end position="628"/>
    </location>
</feature>
<feature type="compositionally biased region" description="Polar residues" evidence="1">
    <location>
        <begin position="197"/>
        <end position="270"/>
    </location>
</feature>
<feature type="compositionally biased region" description="Polar residues" evidence="1">
    <location>
        <begin position="553"/>
        <end position="581"/>
    </location>
</feature>
<comment type="caution">
    <text evidence="2">The sequence shown here is derived from an EMBL/GenBank/DDBJ whole genome shotgun (WGS) entry which is preliminary data.</text>
</comment>
<feature type="compositionally biased region" description="Pro residues" evidence="1">
    <location>
        <begin position="51"/>
        <end position="64"/>
    </location>
</feature>
<name>A0A9P4UIQ6_9PLEO</name>
<evidence type="ECO:0000313" key="3">
    <source>
        <dbReference type="Proteomes" id="UP000799764"/>
    </source>
</evidence>
<feature type="compositionally biased region" description="Polar residues" evidence="1">
    <location>
        <begin position="140"/>
        <end position="189"/>
    </location>
</feature>
<dbReference type="AlphaFoldDB" id="A0A9P4UIQ6"/>
<feature type="compositionally biased region" description="Low complexity" evidence="1">
    <location>
        <begin position="27"/>
        <end position="36"/>
    </location>
</feature>
<keyword evidence="3" id="KW-1185">Reference proteome</keyword>
<feature type="compositionally biased region" description="Pro residues" evidence="1">
    <location>
        <begin position="107"/>
        <end position="117"/>
    </location>
</feature>
<feature type="compositionally biased region" description="Low complexity" evidence="1">
    <location>
        <begin position="537"/>
        <end position="551"/>
    </location>
</feature>
<organism evidence="2 3">
    <name type="scientific">Karstenula rhodostoma CBS 690.94</name>
    <dbReference type="NCBI Taxonomy" id="1392251"/>
    <lineage>
        <taxon>Eukaryota</taxon>
        <taxon>Fungi</taxon>
        <taxon>Dikarya</taxon>
        <taxon>Ascomycota</taxon>
        <taxon>Pezizomycotina</taxon>
        <taxon>Dothideomycetes</taxon>
        <taxon>Pleosporomycetidae</taxon>
        <taxon>Pleosporales</taxon>
        <taxon>Massarineae</taxon>
        <taxon>Didymosphaeriaceae</taxon>
        <taxon>Karstenula</taxon>
    </lineage>
</organism>
<evidence type="ECO:0000256" key="1">
    <source>
        <dbReference type="SAM" id="MobiDB-lite"/>
    </source>
</evidence>
<feature type="region of interest" description="Disordered" evidence="1">
    <location>
        <begin position="465"/>
        <end position="643"/>
    </location>
</feature>
<proteinExistence type="predicted"/>
<gene>
    <name evidence="2" type="ORF">P171DRAFT_5826</name>
</gene>
<evidence type="ECO:0000313" key="2">
    <source>
        <dbReference type="EMBL" id="KAF2451415.1"/>
    </source>
</evidence>
<feature type="compositionally biased region" description="Pro residues" evidence="1">
    <location>
        <begin position="77"/>
        <end position="91"/>
    </location>
</feature>
<dbReference type="OrthoDB" id="5431222at2759"/>
<sequence length="643" mass="70889">MSWNGVATGAAPFQQSSYASGYPSQPPYANQQAYQYGKYPGYNQYQSGFPPSQPGAPLQPPKSFPPKKKGNPIITRYPPPPGYRGPAPPQGPFGTVQFPTPQQGYPQGPPAQAPYPNQPYQGPAPVQGFSPPSYGPPQSHPSQQGYQAQNYQWPPQPLQNYPPQTSVSQPPSYPTSQHYPLQQTGFQSYPNPPPPINTNQSAWPNAQGWQQTPGSATYPPKNQYSPYGASPANSQPTIDPNATPTPSSAMPTIAQPTPTNTQPPSATSETASDKKTPLFLGWDDWDFDFDGAIWPKANEPVDPDLSLGVITWRPAKQVTRALPATFEDAEEQSLRPPAEKLGNGESVSLYFTAENSYEAFLDVRKTDDWYNIKEDPAFVVFTDEEMERNLISIEDCIALRDRPDELVPEVACKGDEDMNDPSWNVMDNLEQALSGDMEDVKKPTPPRPFGNPSRDQAQEDILARLGVTGSPKPPSDQTVPVPFLRDDKMPASLPPKPPAPPFANIPPRPDVGPQRAQSYSGHRNAAYGATVLRPYGSMSSTTSQQPSSAQPYERTNSWASNPQTHHQISPTHSESNNTTGFGTEEGHHKIETELVPQLKRNDSSFARKRSYEDTDQEDGHTRQQDDHTKRKRRSQVDAAYSRR</sequence>
<feature type="compositionally biased region" description="Pro residues" evidence="1">
    <location>
        <begin position="492"/>
        <end position="510"/>
    </location>
</feature>
<accession>A0A9P4UIQ6</accession>
<feature type="region of interest" description="Disordered" evidence="1">
    <location>
        <begin position="1"/>
        <end position="273"/>
    </location>
</feature>
<dbReference type="Proteomes" id="UP000799764">
    <property type="component" value="Unassembled WGS sequence"/>
</dbReference>
<protein>
    <submittedName>
        <fullName evidence="2">Uncharacterized protein</fullName>
    </submittedName>
</protein>